<protein>
    <submittedName>
        <fullName evidence="1">Uncharacterized protein</fullName>
    </submittedName>
</protein>
<reference evidence="1" key="1">
    <citation type="submission" date="2014-09" db="EMBL/GenBank/DDBJ databases">
        <authorList>
            <person name="Magalhaes I.L.F."/>
            <person name="Oliveira U."/>
            <person name="Santos F.R."/>
            <person name="Vidigal T.H.D.A."/>
            <person name="Brescovit A.D."/>
            <person name="Santos A.J."/>
        </authorList>
    </citation>
    <scope>NUCLEOTIDE SEQUENCE</scope>
    <source>
        <tissue evidence="1">Shoot tissue taken approximately 20 cm above the soil surface</tissue>
    </source>
</reference>
<dbReference type="EMBL" id="GBRH01277596">
    <property type="protein sequence ID" value="JAD20299.1"/>
    <property type="molecule type" value="Transcribed_RNA"/>
</dbReference>
<evidence type="ECO:0000313" key="1">
    <source>
        <dbReference type="EMBL" id="JAD20299.1"/>
    </source>
</evidence>
<proteinExistence type="predicted"/>
<organism evidence="1">
    <name type="scientific">Arundo donax</name>
    <name type="common">Giant reed</name>
    <name type="synonym">Donax arundinaceus</name>
    <dbReference type="NCBI Taxonomy" id="35708"/>
    <lineage>
        <taxon>Eukaryota</taxon>
        <taxon>Viridiplantae</taxon>
        <taxon>Streptophyta</taxon>
        <taxon>Embryophyta</taxon>
        <taxon>Tracheophyta</taxon>
        <taxon>Spermatophyta</taxon>
        <taxon>Magnoliopsida</taxon>
        <taxon>Liliopsida</taxon>
        <taxon>Poales</taxon>
        <taxon>Poaceae</taxon>
        <taxon>PACMAD clade</taxon>
        <taxon>Arundinoideae</taxon>
        <taxon>Arundineae</taxon>
        <taxon>Arundo</taxon>
    </lineage>
</organism>
<sequence length="23" mass="2722">MDIPWINLIWNTHYSNGQIPHAT</sequence>
<accession>A0A0A8Y3D2</accession>
<dbReference type="AlphaFoldDB" id="A0A0A8Y3D2"/>
<reference evidence="1" key="2">
    <citation type="journal article" date="2015" name="Data Brief">
        <title>Shoot transcriptome of the giant reed, Arundo donax.</title>
        <authorList>
            <person name="Barrero R.A."/>
            <person name="Guerrero F.D."/>
            <person name="Moolhuijzen P."/>
            <person name="Goolsby J.A."/>
            <person name="Tidwell J."/>
            <person name="Bellgard S.E."/>
            <person name="Bellgard M.I."/>
        </authorList>
    </citation>
    <scope>NUCLEOTIDE SEQUENCE</scope>
    <source>
        <tissue evidence="1">Shoot tissue taken approximately 20 cm above the soil surface</tissue>
    </source>
</reference>
<name>A0A0A8Y3D2_ARUDO</name>